<reference evidence="1 2" key="1">
    <citation type="journal article" date="2018" name="PLoS Genet.">
        <title>Population sequencing reveals clonal diversity and ancestral inbreeding in the grapevine cultivar Chardonnay.</title>
        <authorList>
            <person name="Roach M.J."/>
            <person name="Johnson D.L."/>
            <person name="Bohlmann J."/>
            <person name="van Vuuren H.J."/>
            <person name="Jones S.J."/>
            <person name="Pretorius I.S."/>
            <person name="Schmidt S.A."/>
            <person name="Borneman A.R."/>
        </authorList>
    </citation>
    <scope>NUCLEOTIDE SEQUENCE [LARGE SCALE GENOMIC DNA]</scope>
    <source>
        <strain evidence="2">cv. Chardonnay</strain>
        <tissue evidence="1">Leaf</tissue>
    </source>
</reference>
<gene>
    <name evidence="1" type="ORF">CK203_067235</name>
</gene>
<protein>
    <submittedName>
        <fullName evidence="1">Uncharacterized protein</fullName>
    </submittedName>
</protein>
<dbReference type="EMBL" id="QGNW01001302">
    <property type="protein sequence ID" value="RVW46663.1"/>
    <property type="molecule type" value="Genomic_DNA"/>
</dbReference>
<organism evidence="1 2">
    <name type="scientific">Vitis vinifera</name>
    <name type="common">Grape</name>
    <dbReference type="NCBI Taxonomy" id="29760"/>
    <lineage>
        <taxon>Eukaryota</taxon>
        <taxon>Viridiplantae</taxon>
        <taxon>Streptophyta</taxon>
        <taxon>Embryophyta</taxon>
        <taxon>Tracheophyta</taxon>
        <taxon>Spermatophyta</taxon>
        <taxon>Magnoliopsida</taxon>
        <taxon>eudicotyledons</taxon>
        <taxon>Gunneridae</taxon>
        <taxon>Pentapetalae</taxon>
        <taxon>rosids</taxon>
        <taxon>Vitales</taxon>
        <taxon>Vitaceae</taxon>
        <taxon>Viteae</taxon>
        <taxon>Vitis</taxon>
    </lineage>
</organism>
<evidence type="ECO:0000313" key="2">
    <source>
        <dbReference type="Proteomes" id="UP000288805"/>
    </source>
</evidence>
<proteinExistence type="predicted"/>
<name>A0A438EG18_VITVI</name>
<dbReference type="Proteomes" id="UP000288805">
    <property type="component" value="Unassembled WGS sequence"/>
</dbReference>
<accession>A0A438EG18</accession>
<comment type="caution">
    <text evidence="1">The sequence shown here is derived from an EMBL/GenBank/DDBJ whole genome shotgun (WGS) entry which is preliminary data.</text>
</comment>
<evidence type="ECO:0000313" key="1">
    <source>
        <dbReference type="EMBL" id="RVW46663.1"/>
    </source>
</evidence>
<sequence>MGRMTLEILTHHRAIFLPCQKLGLQPNWSQWVTKHAGQYSELWNYQGWLRELITQDVGGRDGPDHVDLPALQILLPSYATALVSGIL</sequence>
<dbReference type="AlphaFoldDB" id="A0A438EG18"/>